<dbReference type="GO" id="GO:0016559">
    <property type="term" value="P:peroxisome fission"/>
    <property type="evidence" value="ECO:0007669"/>
    <property type="project" value="InterPro"/>
</dbReference>
<dbReference type="STRING" id="741276.A0A2S5B8V9"/>
<dbReference type="Pfam" id="PF05648">
    <property type="entry name" value="PEX11"/>
    <property type="match status" value="1"/>
</dbReference>
<evidence type="ECO:0000313" key="6">
    <source>
        <dbReference type="Proteomes" id="UP000237144"/>
    </source>
</evidence>
<dbReference type="OrthoDB" id="10005898at2759"/>
<keyword evidence="1" id="KW-0962">Peroxisome biogenesis</keyword>
<keyword evidence="6" id="KW-1185">Reference proteome</keyword>
<accession>A0A2S5B8V9</accession>
<gene>
    <name evidence="5" type="ORF">BMF94_3543</name>
</gene>
<evidence type="ECO:0000256" key="2">
    <source>
        <dbReference type="ARBA" id="ARBA00023136"/>
    </source>
</evidence>
<dbReference type="PANTHER" id="PTHR12652">
    <property type="entry name" value="PEROXISOMAL BIOGENESIS FACTOR 11"/>
    <property type="match status" value="1"/>
</dbReference>
<dbReference type="Proteomes" id="UP000237144">
    <property type="component" value="Unassembled WGS sequence"/>
</dbReference>
<evidence type="ECO:0000313" key="5">
    <source>
        <dbReference type="EMBL" id="POY73210.1"/>
    </source>
</evidence>
<reference evidence="5 6" key="1">
    <citation type="journal article" date="2018" name="Front. Microbiol.">
        <title>Prospects for Fungal Bioremediation of Acidic Radioactive Waste Sites: Characterization and Genome Sequence of Rhodotorula taiwanensis MD1149.</title>
        <authorList>
            <person name="Tkavc R."/>
            <person name="Matrosova V.Y."/>
            <person name="Grichenko O.E."/>
            <person name="Gostincar C."/>
            <person name="Volpe R.P."/>
            <person name="Klimenkova P."/>
            <person name="Gaidamakova E.K."/>
            <person name="Zhou C.E."/>
            <person name="Stewart B.J."/>
            <person name="Lyman M.G."/>
            <person name="Malfatti S.A."/>
            <person name="Rubinfeld B."/>
            <person name="Courtot M."/>
            <person name="Singh J."/>
            <person name="Dalgard C.L."/>
            <person name="Hamilton T."/>
            <person name="Frey K.G."/>
            <person name="Gunde-Cimerman N."/>
            <person name="Dugan L."/>
            <person name="Daly M.J."/>
        </authorList>
    </citation>
    <scope>NUCLEOTIDE SEQUENCE [LARGE SCALE GENOMIC DNA]</scope>
    <source>
        <strain evidence="5 6">MD1149</strain>
    </source>
</reference>
<comment type="subcellular location">
    <subcellularLocation>
        <location evidence="4">Peroxisome membrane</location>
    </subcellularLocation>
</comment>
<dbReference type="InterPro" id="IPR008733">
    <property type="entry name" value="PEX11"/>
</dbReference>
<name>A0A2S5B8V9_9BASI</name>
<sequence length="263" mass="29333">MPSKLSLSPFALPSPGLAHFNRVAGSQSGQDKLFMVYQYAAYVAVAALTSKRFGNKARADLALRIEKLRATISDARTLYRLFGLFPIIAWAQSLNDPATQPKDKQHLLINKLQAWSMMAYYPLEHLYYLAGKGVFKISPARIGKIAVWSCRFWAAYVVLQIFHIRRSFQLLGEERTRVVRAARERVRTGSATSDELQREKADLQRLAAQEKSLKNDCWVQAGYLPLTAHWSLPGGLLPNNAWVGVCGTVAAVAGLNGVWKRTA</sequence>
<evidence type="ECO:0000256" key="4">
    <source>
        <dbReference type="ARBA" id="ARBA00046271"/>
    </source>
</evidence>
<dbReference type="AlphaFoldDB" id="A0A2S5B8V9"/>
<evidence type="ECO:0000256" key="3">
    <source>
        <dbReference type="ARBA" id="ARBA00023140"/>
    </source>
</evidence>
<dbReference type="PANTHER" id="PTHR12652:SF25">
    <property type="entry name" value="MICROBODY (PEROXISOME) PROLIFERATION PROTEIN PEROXIN 11C (EUROFUNG)"/>
    <property type="match status" value="1"/>
</dbReference>
<keyword evidence="2" id="KW-0472">Membrane</keyword>
<dbReference type="GO" id="GO:0005778">
    <property type="term" value="C:peroxisomal membrane"/>
    <property type="evidence" value="ECO:0007669"/>
    <property type="project" value="UniProtKB-SubCell"/>
</dbReference>
<evidence type="ECO:0000256" key="1">
    <source>
        <dbReference type="ARBA" id="ARBA00022593"/>
    </source>
</evidence>
<organism evidence="5 6">
    <name type="scientific">Rhodotorula taiwanensis</name>
    <dbReference type="NCBI Taxonomy" id="741276"/>
    <lineage>
        <taxon>Eukaryota</taxon>
        <taxon>Fungi</taxon>
        <taxon>Dikarya</taxon>
        <taxon>Basidiomycota</taxon>
        <taxon>Pucciniomycotina</taxon>
        <taxon>Microbotryomycetes</taxon>
        <taxon>Sporidiobolales</taxon>
        <taxon>Sporidiobolaceae</taxon>
        <taxon>Rhodotorula</taxon>
    </lineage>
</organism>
<comment type="caution">
    <text evidence="5">The sequence shown here is derived from an EMBL/GenBank/DDBJ whole genome shotgun (WGS) entry which is preliminary data.</text>
</comment>
<evidence type="ECO:0008006" key="7">
    <source>
        <dbReference type="Google" id="ProtNLM"/>
    </source>
</evidence>
<protein>
    <recommendedName>
        <fullName evidence="7">Peroxisomal biogenesis factor 11</fullName>
    </recommendedName>
</protein>
<keyword evidence="3" id="KW-0576">Peroxisome</keyword>
<dbReference type="EMBL" id="PJQD01000038">
    <property type="protein sequence ID" value="POY73210.1"/>
    <property type="molecule type" value="Genomic_DNA"/>
</dbReference>
<proteinExistence type="predicted"/>